<name>A0A5C6F2Q0_9BACT</name>
<dbReference type="InterPro" id="IPR009537">
    <property type="entry name" value="DUF1156"/>
</dbReference>
<dbReference type="NCBIfam" id="NF042963">
    <property type="entry name" value="DUF1156_antiphage"/>
    <property type="match status" value="1"/>
</dbReference>
<protein>
    <recommendedName>
        <fullName evidence="1">DUF1156 domain-containing protein</fullName>
    </recommendedName>
</protein>
<dbReference type="EMBL" id="SJPW01000004">
    <property type="protein sequence ID" value="TWU54904.1"/>
    <property type="molecule type" value="Genomic_DNA"/>
</dbReference>
<organism evidence="2 3">
    <name type="scientific">Rubripirellula tenax</name>
    <dbReference type="NCBI Taxonomy" id="2528015"/>
    <lineage>
        <taxon>Bacteria</taxon>
        <taxon>Pseudomonadati</taxon>
        <taxon>Planctomycetota</taxon>
        <taxon>Planctomycetia</taxon>
        <taxon>Pirellulales</taxon>
        <taxon>Pirellulaceae</taxon>
        <taxon>Rubripirellula</taxon>
    </lineage>
</organism>
<evidence type="ECO:0000313" key="2">
    <source>
        <dbReference type="EMBL" id="TWU54904.1"/>
    </source>
</evidence>
<dbReference type="Proteomes" id="UP000318288">
    <property type="component" value="Unassembled WGS sequence"/>
</dbReference>
<dbReference type="Gene3D" id="3.40.50.150">
    <property type="entry name" value="Vaccinia Virus protein VP39"/>
    <property type="match status" value="1"/>
</dbReference>
<proteinExistence type="predicted"/>
<dbReference type="InterPro" id="IPR029063">
    <property type="entry name" value="SAM-dependent_MTases_sf"/>
</dbReference>
<comment type="caution">
    <text evidence="2">The sequence shown here is derived from an EMBL/GenBank/DDBJ whole genome shotgun (WGS) entry which is preliminary data.</text>
</comment>
<dbReference type="Pfam" id="PF06634">
    <property type="entry name" value="DUF1156"/>
    <property type="match status" value="1"/>
</dbReference>
<keyword evidence="3" id="KW-1185">Reference proteome</keyword>
<sequence>MSNKIVPFSLKDAPSLIEKLFPVQKLSAESYKEQMAHIGKTLTSLGSYWKGRKPLILNRACILGCLMPATDNPSQDLIVFEQLMAMDIESLAARWKRDHRPKEILEKLSIKNIRDFFIVEPDGSLPESSPIDWSDEAYEGVAVQWRDDLSKLDQRKLLVKMLPDETYRELVAQVSRPEEVAEIVNDHIWASVNSHLGTNANSFQEVVEQLGVMRFGHRANFADTFAGSGQIPFEAARIGCNSYASDINPIACMLTWGNFNIVGSKSEGIRDLASNQKTLVKDVQREIDQLGIESDGDGWSAKVFLYCFEVRCPQTGWMVPLLPTLVVSVGYHSRVDLIPDPKNKRYEIEVRAIRDAEDMKDAAIGTVRSDGRGADPYLSHSVDGVEHRTKLSTLRGDFRDDSGESGNKLRKWNRSDFVPHKDDLYQERLFAIEWMKPKASGRSFYYEFRSVTKDDLRREKVVEAEVAKHLTEWQSEGFIPDMKIEIGEKTSEPIRTRGWTYWHHLFNPRQLLLGMMVRSRIGQDARLAFGFSQMMNVNSRLSRWNNTRGGGGIVKGVFDNQALNTLSNYGCRGFKYAAPFLTQNFKNFAFVDGVSVTVNAHPCDQIDGMHDIYVTDPPYGDAVKYEEILEFFIAWLRKNPPAEFADWVWDSRRSMAIKGEDEDFRRGMVAAYKRMTECMPDHGIQVIMFTHQSGSIWADMANIVWASGLQVTAAWYVVTETESALRDGNNVKGTVLLVCRKRLGKHKTTRDELAWEIEEEVQSQVESLTGLNQQAKGLYRDENVFEDADIQMAGYAAALRVLTRYSTIDGRDMASESIRPRVKGEITFVDDLIGYAVNTANQCLVPQGVAKSHWDKLMGAERFILKMIDMEARGFKTLDNYQNFAKAFKVRDFQAFMASRRANSARLKSAVELARSEMGEGSELHQSVLRAVLYAVMELTGDIEGDDVLAHLTMNVPNWFGDMNQREMAREFADYLAKRLEEVRPEEAASARVLRDLIRNQRIG</sequence>
<dbReference type="RefSeq" id="WP_146459048.1">
    <property type="nucleotide sequence ID" value="NZ_SJPW01000004.1"/>
</dbReference>
<dbReference type="AlphaFoldDB" id="A0A5C6F2Q0"/>
<accession>A0A5C6F2Q0</accession>
<evidence type="ECO:0000259" key="1">
    <source>
        <dbReference type="Pfam" id="PF06634"/>
    </source>
</evidence>
<gene>
    <name evidence="2" type="ORF">Poly51_36260</name>
</gene>
<reference evidence="2 3" key="1">
    <citation type="submission" date="2019-02" db="EMBL/GenBank/DDBJ databases">
        <title>Deep-cultivation of Planctomycetes and their phenomic and genomic characterization uncovers novel biology.</title>
        <authorList>
            <person name="Wiegand S."/>
            <person name="Jogler M."/>
            <person name="Boedeker C."/>
            <person name="Pinto D."/>
            <person name="Vollmers J."/>
            <person name="Rivas-Marin E."/>
            <person name="Kohn T."/>
            <person name="Peeters S.H."/>
            <person name="Heuer A."/>
            <person name="Rast P."/>
            <person name="Oberbeckmann S."/>
            <person name="Bunk B."/>
            <person name="Jeske O."/>
            <person name="Meyerdierks A."/>
            <person name="Storesund J.E."/>
            <person name="Kallscheuer N."/>
            <person name="Luecker S."/>
            <person name="Lage O.M."/>
            <person name="Pohl T."/>
            <person name="Merkel B.J."/>
            <person name="Hornburger P."/>
            <person name="Mueller R.-W."/>
            <person name="Bruemmer F."/>
            <person name="Labrenz M."/>
            <person name="Spormann A.M."/>
            <person name="Op Den Camp H."/>
            <person name="Overmann J."/>
            <person name="Amann R."/>
            <person name="Jetten M.S.M."/>
            <person name="Mascher T."/>
            <person name="Medema M.H."/>
            <person name="Devos D.P."/>
            <person name="Kaster A.-K."/>
            <person name="Ovreas L."/>
            <person name="Rohde M."/>
            <person name="Galperin M.Y."/>
            <person name="Jogler C."/>
        </authorList>
    </citation>
    <scope>NUCLEOTIDE SEQUENCE [LARGE SCALE GENOMIC DNA]</scope>
    <source>
        <strain evidence="2 3">Poly51</strain>
    </source>
</reference>
<evidence type="ECO:0000313" key="3">
    <source>
        <dbReference type="Proteomes" id="UP000318288"/>
    </source>
</evidence>
<dbReference type="SUPFAM" id="SSF53335">
    <property type="entry name" value="S-adenosyl-L-methionine-dependent methyltransferases"/>
    <property type="match status" value="1"/>
</dbReference>
<feature type="domain" description="DUF1156" evidence="1">
    <location>
        <begin position="21"/>
        <end position="75"/>
    </location>
</feature>
<dbReference type="PIRSF" id="PIRSF009427">
    <property type="entry name" value="UCP009427_DNAmts"/>
    <property type="match status" value="1"/>
</dbReference>
<dbReference type="OrthoDB" id="9800801at2"/>
<dbReference type="InterPro" id="IPR049953">
    <property type="entry name" value="Antiphage_assoc"/>
</dbReference>
<dbReference type="InterPro" id="IPR014455">
    <property type="entry name" value="N6_adenine_Mtase_MK1259"/>
</dbReference>